<dbReference type="InterPro" id="IPR012899">
    <property type="entry name" value="LTXXQ"/>
</dbReference>
<evidence type="ECO:0000256" key="1">
    <source>
        <dbReference type="SAM" id="MobiDB-lite"/>
    </source>
</evidence>
<organism evidence="3 4">
    <name type="scientific">Comamonas serinivorans</name>
    <dbReference type="NCBI Taxonomy" id="1082851"/>
    <lineage>
        <taxon>Bacteria</taxon>
        <taxon>Pseudomonadati</taxon>
        <taxon>Pseudomonadota</taxon>
        <taxon>Betaproteobacteria</taxon>
        <taxon>Burkholderiales</taxon>
        <taxon>Comamonadaceae</taxon>
        <taxon>Comamonas</taxon>
    </lineage>
</organism>
<feature type="chain" id="PRO_5013118512" description="LTXXQ motif family protein" evidence="2">
    <location>
        <begin position="25"/>
        <end position="210"/>
    </location>
</feature>
<keyword evidence="4" id="KW-1185">Reference proteome</keyword>
<dbReference type="KEGG" id="cser:CCO03_01625"/>
<keyword evidence="2" id="KW-0732">Signal</keyword>
<reference evidence="3 4" key="1">
    <citation type="submission" date="2017-05" db="EMBL/GenBank/DDBJ databases">
        <authorList>
            <person name="Song R."/>
            <person name="Chenine A.L."/>
            <person name="Ruprecht R.M."/>
        </authorList>
    </citation>
    <scope>NUCLEOTIDE SEQUENCE [LARGE SCALE GENOMIC DNA]</scope>
    <source>
        <strain evidence="3 4">DSM 26136</strain>
    </source>
</reference>
<dbReference type="AlphaFoldDB" id="A0A1Y0EJ03"/>
<feature type="region of interest" description="Disordered" evidence="1">
    <location>
        <begin position="29"/>
        <end position="73"/>
    </location>
</feature>
<dbReference type="EMBL" id="CP021455">
    <property type="protein sequence ID" value="ARU03556.1"/>
    <property type="molecule type" value="Genomic_DNA"/>
</dbReference>
<protein>
    <recommendedName>
        <fullName evidence="5">LTXXQ motif family protein</fullName>
    </recommendedName>
</protein>
<evidence type="ECO:0008006" key="5">
    <source>
        <dbReference type="Google" id="ProtNLM"/>
    </source>
</evidence>
<feature type="compositionally biased region" description="Low complexity" evidence="1">
    <location>
        <begin position="29"/>
        <end position="45"/>
    </location>
</feature>
<evidence type="ECO:0000313" key="3">
    <source>
        <dbReference type="EMBL" id="ARU03556.1"/>
    </source>
</evidence>
<dbReference type="RefSeq" id="WP_087276376.1">
    <property type="nucleotide sequence ID" value="NZ_CP021455.1"/>
</dbReference>
<dbReference type="GO" id="GO:0042597">
    <property type="term" value="C:periplasmic space"/>
    <property type="evidence" value="ECO:0007669"/>
    <property type="project" value="InterPro"/>
</dbReference>
<feature type="compositionally biased region" description="Basic and acidic residues" evidence="1">
    <location>
        <begin position="57"/>
        <end position="73"/>
    </location>
</feature>
<feature type="compositionally biased region" description="Pro residues" evidence="1">
    <location>
        <begin position="201"/>
        <end position="210"/>
    </location>
</feature>
<dbReference type="Proteomes" id="UP000196138">
    <property type="component" value="Chromosome"/>
</dbReference>
<dbReference type="Pfam" id="PF07813">
    <property type="entry name" value="LTXXQ"/>
    <property type="match status" value="1"/>
</dbReference>
<proteinExistence type="predicted"/>
<evidence type="ECO:0000256" key="2">
    <source>
        <dbReference type="SAM" id="SignalP"/>
    </source>
</evidence>
<evidence type="ECO:0000313" key="4">
    <source>
        <dbReference type="Proteomes" id="UP000196138"/>
    </source>
</evidence>
<feature type="compositionally biased region" description="Basic residues" evidence="1">
    <location>
        <begin position="176"/>
        <end position="189"/>
    </location>
</feature>
<feature type="compositionally biased region" description="Basic residues" evidence="1">
    <location>
        <begin position="46"/>
        <end position="56"/>
    </location>
</feature>
<dbReference type="OrthoDB" id="5298564at2"/>
<accession>A0A1Y0EJ03</accession>
<feature type="region of interest" description="Disordered" evidence="1">
    <location>
        <begin position="163"/>
        <end position="210"/>
    </location>
</feature>
<name>A0A1Y0EJ03_9BURK</name>
<sequence length="210" mass="22886">MTRTFVPAWMAAALLALGAATAQAQMPAAGQQAATPAQAASAGAHGHPHQANHRHGDRGPRMDPAQREQHRAQRVAAFKDKLKLSAAQQSAWDRYQAALKPPARPDASRDAFRAEREQFAKMTTPQRIDARQKRHDEMAAHMKARGDATKAFYAQLNAEQQQVFDAETARAFDHRGPRKPHGPGHPGHHPHGEPGQQHPGAPKPPTQPAK</sequence>
<feature type="signal peptide" evidence="2">
    <location>
        <begin position="1"/>
        <end position="24"/>
    </location>
</feature>
<gene>
    <name evidence="3" type="ORF">CCO03_01625</name>
</gene>